<dbReference type="RefSeq" id="WP_066270829.1">
    <property type="nucleotide sequence ID" value="NZ_JARMAB010000038.1"/>
</dbReference>
<protein>
    <recommendedName>
        <fullName evidence="3">Apea-like HEPN domain-containing protein</fullName>
    </recommendedName>
</protein>
<accession>A0ABU6MM86</accession>
<evidence type="ECO:0008006" key="3">
    <source>
        <dbReference type="Google" id="ProtNLM"/>
    </source>
</evidence>
<evidence type="ECO:0000313" key="2">
    <source>
        <dbReference type="Proteomes" id="UP001341444"/>
    </source>
</evidence>
<proteinExistence type="predicted"/>
<evidence type="ECO:0000313" key="1">
    <source>
        <dbReference type="EMBL" id="MED1205614.1"/>
    </source>
</evidence>
<reference evidence="1 2" key="1">
    <citation type="submission" date="2023-03" db="EMBL/GenBank/DDBJ databases">
        <title>Bacillus Genome Sequencing.</title>
        <authorList>
            <person name="Dunlap C."/>
        </authorList>
    </citation>
    <scope>NUCLEOTIDE SEQUENCE [LARGE SCALE GENOMIC DNA]</scope>
    <source>
        <strain evidence="1 2">B-23453</strain>
    </source>
</reference>
<comment type="caution">
    <text evidence="1">The sequence shown here is derived from an EMBL/GenBank/DDBJ whole genome shotgun (WGS) entry which is preliminary data.</text>
</comment>
<gene>
    <name evidence="1" type="ORF">P4T90_21500</name>
</gene>
<organism evidence="1 2">
    <name type="scientific">Heyndrickxia acidicola</name>
    <dbReference type="NCBI Taxonomy" id="209389"/>
    <lineage>
        <taxon>Bacteria</taxon>
        <taxon>Bacillati</taxon>
        <taxon>Bacillota</taxon>
        <taxon>Bacilli</taxon>
        <taxon>Bacillales</taxon>
        <taxon>Bacillaceae</taxon>
        <taxon>Heyndrickxia</taxon>
    </lineage>
</organism>
<sequence length="346" mass="41076">MLNLSTIIEQFPDLKGVLEKTLSIFKEASLPLTEEDIKIFLLEFNEQFDDDKNLEEQIDTFAKKKIKEIKNHSLSMELRNYANIDLFDSLFSEENMNPLAENMSSLVVEGNLEPFLFKLKSLHNELTRELEIFEHIDIETNIKSLDFYSKRKEIQNMFLNEKWFPDINLEPKIIVELLHHYREQPTQFLKTSYMNQEMINMYNEETVFRWYDEWSKESTLSEELIILKTAIESHFKKEYIISIHLIIPRIESLIVSVNKLKGNVDFKDLRKVIGEKKRHTLSRSKVLLLEICIKYLNKTFLNSFEHGRENFLNRNSVLHGAYKGTFTEVESLKLLAFYNLLFEVLK</sequence>
<dbReference type="EMBL" id="JARMAB010000038">
    <property type="protein sequence ID" value="MED1205614.1"/>
    <property type="molecule type" value="Genomic_DNA"/>
</dbReference>
<name>A0ABU6MM86_9BACI</name>
<dbReference type="Proteomes" id="UP001341444">
    <property type="component" value="Unassembled WGS sequence"/>
</dbReference>
<keyword evidence="2" id="KW-1185">Reference proteome</keyword>